<dbReference type="AlphaFoldDB" id="A0A0R2JN71"/>
<gene>
    <name evidence="2" type="ORF">IV43_GL000797</name>
</gene>
<organism evidence="2 3">
    <name type="scientific">Ligilactobacillus acidipiscis</name>
    <dbReference type="NCBI Taxonomy" id="89059"/>
    <lineage>
        <taxon>Bacteria</taxon>
        <taxon>Bacillati</taxon>
        <taxon>Bacillota</taxon>
        <taxon>Bacilli</taxon>
        <taxon>Lactobacillales</taxon>
        <taxon>Lactobacillaceae</taxon>
        <taxon>Ligilactobacillus</taxon>
    </lineage>
</organism>
<accession>A0A0R2JN71</accession>
<evidence type="ECO:0000256" key="1">
    <source>
        <dbReference type="SAM" id="MobiDB-lite"/>
    </source>
</evidence>
<feature type="region of interest" description="Disordered" evidence="1">
    <location>
        <begin position="64"/>
        <end position="97"/>
    </location>
</feature>
<reference evidence="2 3" key="1">
    <citation type="journal article" date="2015" name="Genome Announc.">
        <title>Expanding the biotechnology potential of lactobacilli through comparative genomics of 213 strains and associated genera.</title>
        <authorList>
            <person name="Sun Z."/>
            <person name="Harris H.M."/>
            <person name="McCann A."/>
            <person name="Guo C."/>
            <person name="Argimon S."/>
            <person name="Zhang W."/>
            <person name="Yang X."/>
            <person name="Jeffery I.B."/>
            <person name="Cooney J.C."/>
            <person name="Kagawa T.F."/>
            <person name="Liu W."/>
            <person name="Song Y."/>
            <person name="Salvetti E."/>
            <person name="Wrobel A."/>
            <person name="Rasinkangas P."/>
            <person name="Parkhill J."/>
            <person name="Rea M.C."/>
            <person name="O'Sullivan O."/>
            <person name="Ritari J."/>
            <person name="Douillard F.P."/>
            <person name="Paul Ross R."/>
            <person name="Yang R."/>
            <person name="Briner A.E."/>
            <person name="Felis G.E."/>
            <person name="de Vos W.M."/>
            <person name="Barrangou R."/>
            <person name="Klaenhammer T.R."/>
            <person name="Caufield P.W."/>
            <person name="Cui Y."/>
            <person name="Zhang H."/>
            <person name="O'Toole P.W."/>
        </authorList>
    </citation>
    <scope>NUCLEOTIDE SEQUENCE [LARGE SCALE GENOMIC DNA]</scope>
    <source>
        <strain evidence="2 3">DSM 15353</strain>
    </source>
</reference>
<protein>
    <submittedName>
        <fullName evidence="2">Plasmid mobilization protein</fullName>
    </submittedName>
</protein>
<dbReference type="Proteomes" id="UP000051491">
    <property type="component" value="Unassembled WGS sequence"/>
</dbReference>
<name>A0A0R2JN71_9LACO</name>
<dbReference type="PATRIC" id="fig|89059.3.peg.831"/>
<evidence type="ECO:0000313" key="3">
    <source>
        <dbReference type="Proteomes" id="UP000051491"/>
    </source>
</evidence>
<sequence>MKNNTREWLRQNGVKEQAINTINGRVVHKAGANGLTVFESHDPQLATSLREVKNHFKIERQLNHQTAKKNQAVRIKQNFPRNDLDPLIPEDWQKAND</sequence>
<dbReference type="EMBL" id="JQBK01000198">
    <property type="protein sequence ID" value="KRN75898.1"/>
    <property type="molecule type" value="Genomic_DNA"/>
</dbReference>
<evidence type="ECO:0000313" key="2">
    <source>
        <dbReference type="EMBL" id="KRN75898.1"/>
    </source>
</evidence>
<proteinExistence type="predicted"/>
<comment type="caution">
    <text evidence="2">The sequence shown here is derived from an EMBL/GenBank/DDBJ whole genome shotgun (WGS) entry which is preliminary data.</text>
</comment>